<reference evidence="1" key="1">
    <citation type="submission" date="2025-08" db="UniProtKB">
        <authorList>
            <consortium name="Ensembl"/>
        </authorList>
    </citation>
    <scope>IDENTIFICATION</scope>
</reference>
<proteinExistence type="predicted"/>
<accession>A0A3Q3VQW6</accession>
<reference evidence="1" key="2">
    <citation type="submission" date="2025-09" db="UniProtKB">
        <authorList>
            <consortium name="Ensembl"/>
        </authorList>
    </citation>
    <scope>IDENTIFICATION</scope>
</reference>
<dbReference type="Proteomes" id="UP000261620">
    <property type="component" value="Unplaced"/>
</dbReference>
<organism evidence="1 2">
    <name type="scientific">Mola mola</name>
    <name type="common">Ocean sunfish</name>
    <name type="synonym">Tetraodon mola</name>
    <dbReference type="NCBI Taxonomy" id="94237"/>
    <lineage>
        <taxon>Eukaryota</taxon>
        <taxon>Metazoa</taxon>
        <taxon>Chordata</taxon>
        <taxon>Craniata</taxon>
        <taxon>Vertebrata</taxon>
        <taxon>Euteleostomi</taxon>
        <taxon>Actinopterygii</taxon>
        <taxon>Neopterygii</taxon>
        <taxon>Teleostei</taxon>
        <taxon>Neoteleostei</taxon>
        <taxon>Acanthomorphata</taxon>
        <taxon>Eupercaria</taxon>
        <taxon>Tetraodontiformes</taxon>
        <taxon>Molidae</taxon>
        <taxon>Mola</taxon>
    </lineage>
</organism>
<name>A0A3Q3VQW6_MOLML</name>
<keyword evidence="2" id="KW-1185">Reference proteome</keyword>
<protein>
    <submittedName>
        <fullName evidence="1">Uncharacterized protein</fullName>
    </submittedName>
</protein>
<sequence>AQCVYVAVVRVDRDISGHRHALDLTLDNRIRQIGVLGGIGVERTYRANGSAGGVILGHLSIRALIQVCGVQLQHQRPPRRVLHQARPVDRAIEHGHVIVGV</sequence>
<dbReference type="AlphaFoldDB" id="A0A3Q3VQW6"/>
<evidence type="ECO:0000313" key="1">
    <source>
        <dbReference type="Ensembl" id="ENSMMOP00000003433.1"/>
    </source>
</evidence>
<evidence type="ECO:0000313" key="2">
    <source>
        <dbReference type="Proteomes" id="UP000261620"/>
    </source>
</evidence>
<dbReference type="Ensembl" id="ENSMMOT00000003486.1">
    <property type="protein sequence ID" value="ENSMMOP00000003433.1"/>
    <property type="gene ID" value="ENSMMOG00000002753.1"/>
</dbReference>